<evidence type="ECO:0000313" key="2">
    <source>
        <dbReference type="Proteomes" id="UP000655523"/>
    </source>
</evidence>
<comment type="caution">
    <text evidence="1">The sequence shown here is derived from an EMBL/GenBank/DDBJ whole genome shotgun (WGS) entry which is preliminary data.</text>
</comment>
<evidence type="ECO:0008006" key="3">
    <source>
        <dbReference type="Google" id="ProtNLM"/>
    </source>
</evidence>
<protein>
    <recommendedName>
        <fullName evidence="3">N-acetyltransferase domain-containing protein</fullName>
    </recommendedName>
</protein>
<dbReference type="AlphaFoldDB" id="A0A972NL10"/>
<evidence type="ECO:0000313" key="1">
    <source>
        <dbReference type="EMBL" id="NPT54218.1"/>
    </source>
</evidence>
<organism evidence="1 2">
    <name type="scientific">Paraburkholderia elongata</name>
    <dbReference type="NCBI Taxonomy" id="2675747"/>
    <lineage>
        <taxon>Bacteria</taxon>
        <taxon>Pseudomonadati</taxon>
        <taxon>Pseudomonadota</taxon>
        <taxon>Betaproteobacteria</taxon>
        <taxon>Burkholderiales</taxon>
        <taxon>Burkholderiaceae</taxon>
        <taxon>Paraburkholderia</taxon>
    </lineage>
</organism>
<gene>
    <name evidence="1" type="ORF">GNZ13_06250</name>
</gene>
<keyword evidence="2" id="KW-1185">Reference proteome</keyword>
<dbReference type="Proteomes" id="UP000655523">
    <property type="component" value="Unassembled WGS sequence"/>
</dbReference>
<reference evidence="1 2" key="1">
    <citation type="submission" date="2019-11" db="EMBL/GenBank/DDBJ databases">
        <title>Metabolism of dissolved organic matter in forest soils.</title>
        <authorList>
            <person name="Cyle K.T."/>
            <person name="Wilhelm R.C."/>
            <person name="Martinez C.E."/>
        </authorList>
    </citation>
    <scope>NUCLEOTIDE SEQUENCE [LARGE SCALE GENOMIC DNA]</scope>
    <source>
        <strain evidence="1 2">5N</strain>
    </source>
</reference>
<dbReference type="RefSeq" id="WP_172161484.1">
    <property type="nucleotide sequence ID" value="NZ_WOEZ01000034.1"/>
</dbReference>
<accession>A0A972NL10</accession>
<proteinExistence type="predicted"/>
<dbReference type="EMBL" id="WOEZ01000034">
    <property type="protein sequence ID" value="NPT54218.1"/>
    <property type="molecule type" value="Genomic_DNA"/>
</dbReference>
<name>A0A972NL10_9BURK</name>
<sequence>MKIIDFLRTLSWRRKIRGLPAISVRTTTSDPGSPTLPNPVWETAIFSIAGEKVGEATYGLSPRSDHLYIYRLEVSEPVRRKGYGLAFLVLLHSTYRVPLTPIVESHCAEQFWDTARELRPVGLEVTPGRSRADVLEELARWRHLRAGINGSLPGPPTTD</sequence>